<name>A0AAV6YDI8_9LAMI</name>
<dbReference type="Proteomes" id="UP000826271">
    <property type="component" value="Unassembled WGS sequence"/>
</dbReference>
<gene>
    <name evidence="2" type="ORF">BUALT_Bualt01G0141600</name>
</gene>
<keyword evidence="3" id="KW-1185">Reference proteome</keyword>
<keyword evidence="1" id="KW-0175">Coiled coil</keyword>
<dbReference type="AlphaFoldDB" id="A0AAV6YDI8"/>
<sequence length="100" mass="11586">MVFSPGNKAHSFGHPNVEVISNRFLEKNVPPMSDAEKLLDANLRQHTMKLNQIESQLAVEQKRAKELNQVIRKDVINNLDYQQLDRVKCGLLYFKHKLES</sequence>
<dbReference type="EMBL" id="WHWC01000001">
    <property type="protein sequence ID" value="KAG8390991.1"/>
    <property type="molecule type" value="Genomic_DNA"/>
</dbReference>
<organism evidence="2 3">
    <name type="scientific">Buddleja alternifolia</name>
    <dbReference type="NCBI Taxonomy" id="168488"/>
    <lineage>
        <taxon>Eukaryota</taxon>
        <taxon>Viridiplantae</taxon>
        <taxon>Streptophyta</taxon>
        <taxon>Embryophyta</taxon>
        <taxon>Tracheophyta</taxon>
        <taxon>Spermatophyta</taxon>
        <taxon>Magnoliopsida</taxon>
        <taxon>eudicotyledons</taxon>
        <taxon>Gunneridae</taxon>
        <taxon>Pentapetalae</taxon>
        <taxon>asterids</taxon>
        <taxon>lamiids</taxon>
        <taxon>Lamiales</taxon>
        <taxon>Scrophulariaceae</taxon>
        <taxon>Buddlejeae</taxon>
        <taxon>Buddleja</taxon>
    </lineage>
</organism>
<accession>A0AAV6YDI8</accession>
<evidence type="ECO:0000256" key="1">
    <source>
        <dbReference type="SAM" id="Coils"/>
    </source>
</evidence>
<proteinExistence type="predicted"/>
<evidence type="ECO:0000313" key="2">
    <source>
        <dbReference type="EMBL" id="KAG8390991.1"/>
    </source>
</evidence>
<reference evidence="2" key="1">
    <citation type="submission" date="2019-10" db="EMBL/GenBank/DDBJ databases">
        <authorList>
            <person name="Zhang R."/>
            <person name="Pan Y."/>
            <person name="Wang J."/>
            <person name="Ma R."/>
            <person name="Yu S."/>
        </authorList>
    </citation>
    <scope>NUCLEOTIDE SEQUENCE</scope>
    <source>
        <strain evidence="2">LA-IB0</strain>
        <tissue evidence="2">Leaf</tissue>
    </source>
</reference>
<protein>
    <submittedName>
        <fullName evidence="2">Uncharacterized protein</fullName>
    </submittedName>
</protein>
<comment type="caution">
    <text evidence="2">The sequence shown here is derived from an EMBL/GenBank/DDBJ whole genome shotgun (WGS) entry which is preliminary data.</text>
</comment>
<feature type="coiled-coil region" evidence="1">
    <location>
        <begin position="43"/>
        <end position="70"/>
    </location>
</feature>
<evidence type="ECO:0000313" key="3">
    <source>
        <dbReference type="Proteomes" id="UP000826271"/>
    </source>
</evidence>